<feature type="signal peptide" evidence="1">
    <location>
        <begin position="1"/>
        <end position="19"/>
    </location>
</feature>
<dbReference type="Gene3D" id="3.30.110.170">
    <property type="entry name" value="Protein of unknown function (DUF541), domain 1"/>
    <property type="match status" value="1"/>
</dbReference>
<sequence>MLKKALCISLLALSTPVLADHNPPQYQRIDFQTEVEKEIANDLLTATLSIELNNKNPSLLAKDLTTVTNDALKLGAAYNTVKLTSGNQQTYPIYNEKNKLDGWRGRAEIQISSKDFKAAGELISQLQSKLQLNNLNFSVAPETRRELENQLITEAVTAFKTRADKIKAAWNAKGYKLIQMNLGTTNNQPPQPMYMMARAAKMEMADAAPAAEYAGGQSRLNVQVSGSIELEN</sequence>
<dbReference type="Gene3D" id="3.30.70.2970">
    <property type="entry name" value="Protein of unknown function (DUF541), domain 2"/>
    <property type="match status" value="1"/>
</dbReference>
<gene>
    <name evidence="2" type="ORF">C8N29_10548</name>
</gene>
<organism evidence="2 3">
    <name type="scientific">Agitococcus lubricus</name>
    <dbReference type="NCBI Taxonomy" id="1077255"/>
    <lineage>
        <taxon>Bacteria</taxon>
        <taxon>Pseudomonadati</taxon>
        <taxon>Pseudomonadota</taxon>
        <taxon>Gammaproteobacteria</taxon>
        <taxon>Moraxellales</taxon>
        <taxon>Moraxellaceae</taxon>
        <taxon>Agitococcus</taxon>
    </lineage>
</organism>
<dbReference type="Pfam" id="PF04402">
    <property type="entry name" value="SIMPL"/>
    <property type="match status" value="1"/>
</dbReference>
<dbReference type="AlphaFoldDB" id="A0A2T5J060"/>
<dbReference type="PANTHER" id="PTHR34387">
    <property type="entry name" value="SLR1258 PROTEIN"/>
    <property type="match status" value="1"/>
</dbReference>
<keyword evidence="3" id="KW-1185">Reference proteome</keyword>
<reference evidence="2 3" key="1">
    <citation type="submission" date="2018-04" db="EMBL/GenBank/DDBJ databases">
        <title>Genomic Encyclopedia of Archaeal and Bacterial Type Strains, Phase II (KMG-II): from individual species to whole genera.</title>
        <authorList>
            <person name="Goeker M."/>
        </authorList>
    </citation>
    <scope>NUCLEOTIDE SEQUENCE [LARGE SCALE GENOMIC DNA]</scope>
    <source>
        <strain evidence="2 3">DSM 5822</strain>
    </source>
</reference>
<dbReference type="EMBL" id="QAON01000005">
    <property type="protein sequence ID" value="PTQ89724.1"/>
    <property type="molecule type" value="Genomic_DNA"/>
</dbReference>
<keyword evidence="1" id="KW-0732">Signal</keyword>
<dbReference type="Proteomes" id="UP000244223">
    <property type="component" value="Unassembled WGS sequence"/>
</dbReference>
<feature type="chain" id="PRO_5015769112" evidence="1">
    <location>
        <begin position="20"/>
        <end position="232"/>
    </location>
</feature>
<comment type="caution">
    <text evidence="2">The sequence shown here is derived from an EMBL/GenBank/DDBJ whole genome shotgun (WGS) entry which is preliminary data.</text>
</comment>
<proteinExistence type="predicted"/>
<dbReference type="RefSeq" id="WP_170106913.1">
    <property type="nucleotide sequence ID" value="NZ_QAON01000005.1"/>
</dbReference>
<dbReference type="PANTHER" id="PTHR34387:SF1">
    <property type="entry name" value="PERIPLASMIC IMMUNOGENIC PROTEIN"/>
    <property type="match status" value="1"/>
</dbReference>
<dbReference type="InterPro" id="IPR052022">
    <property type="entry name" value="26kDa_periplasmic_antigen"/>
</dbReference>
<name>A0A2T5J060_9GAMM</name>
<evidence type="ECO:0000313" key="2">
    <source>
        <dbReference type="EMBL" id="PTQ89724.1"/>
    </source>
</evidence>
<evidence type="ECO:0000313" key="3">
    <source>
        <dbReference type="Proteomes" id="UP000244223"/>
    </source>
</evidence>
<dbReference type="InterPro" id="IPR007497">
    <property type="entry name" value="SIMPL/DUF541"/>
</dbReference>
<accession>A0A2T5J060</accession>
<evidence type="ECO:0000256" key="1">
    <source>
        <dbReference type="SAM" id="SignalP"/>
    </source>
</evidence>
<protein>
    <submittedName>
        <fullName evidence="2">Putative secreted protein</fullName>
    </submittedName>
</protein>
<dbReference type="GO" id="GO:0006974">
    <property type="term" value="P:DNA damage response"/>
    <property type="evidence" value="ECO:0007669"/>
    <property type="project" value="TreeGrafter"/>
</dbReference>